<dbReference type="InterPro" id="IPR010998">
    <property type="entry name" value="Integrase_recombinase_N"/>
</dbReference>
<organism evidence="5 6">
    <name type="scientific">Streptomyces malaysiensis</name>
    <dbReference type="NCBI Taxonomy" id="92644"/>
    <lineage>
        <taxon>Bacteria</taxon>
        <taxon>Bacillati</taxon>
        <taxon>Actinomycetota</taxon>
        <taxon>Actinomycetes</taxon>
        <taxon>Kitasatosporales</taxon>
        <taxon>Streptomycetaceae</taxon>
        <taxon>Streptomyces</taxon>
        <taxon>Streptomyces violaceusniger group</taxon>
    </lineage>
</organism>
<dbReference type="PANTHER" id="PTHR30349:SF64">
    <property type="entry name" value="PROPHAGE INTEGRASE INTD-RELATED"/>
    <property type="match status" value="1"/>
</dbReference>
<evidence type="ECO:0000313" key="5">
    <source>
        <dbReference type="EMBL" id="QPI57386.1"/>
    </source>
</evidence>
<proteinExistence type="inferred from homology"/>
<gene>
    <name evidence="5" type="ORF">I1A49_22945</name>
</gene>
<evidence type="ECO:0000259" key="4">
    <source>
        <dbReference type="PROSITE" id="PS51898"/>
    </source>
</evidence>
<feature type="domain" description="Tyr recombinase" evidence="4">
    <location>
        <begin position="241"/>
        <end position="455"/>
    </location>
</feature>
<comment type="similarity">
    <text evidence="1">Belongs to the 'phage' integrase family.</text>
</comment>
<keyword evidence="2" id="KW-0238">DNA-binding</keyword>
<sequence>MLTYDVRIWGIRKRNSKSAPFQLRWLVGGETHQQPFQSQPLADGRRAELMSAIRKGEQFDVETGLPASELRELNSPTWYEHACDYALMKWPNVAAKHRAGIAEALTNMMPVLVSGPKKGAPDPEVLRLALRVWAFQCVRDDEGEFAARKDVEDPPEEITATLAWVAKHSVKVVDMDDSVRIRGALRALATKLDGTSSADNTFRRKRTVLSNALRYAIERGLLSANPLSRIDWDPPETDDEVDFRYVPGPQLMRELLEAVKAQGPRGEHLHAFFGCLYYAGMRPSEAAALAERDCKLPESGWGELILAGSRPEVGAGWTDDGKSYEVRGLKRRARKTTRPVPIPPTLVQLLRKHLDEYGTAPDGRLFRAVRGGRVRSTEYTELWQEARRKALPAAEVHTPLAEVPYSARHAGISLWIKAGVDPVEVARRAGHSIAVLWKFYAKLLRGQQHRANQLIDDALNTTSDEAG</sequence>
<reference evidence="5 6" key="1">
    <citation type="submission" date="2020-11" db="EMBL/GenBank/DDBJ databases">
        <title>Complete genome sequence unveiled secondary metabolic potentials in Streptomyces solisilvae HNM0141.</title>
        <authorList>
            <person name="Huang X."/>
        </authorList>
    </citation>
    <scope>NUCLEOTIDE SEQUENCE [LARGE SCALE GENOMIC DNA]</scope>
    <source>
        <strain evidence="5 6">HNM0141</strain>
    </source>
</reference>
<dbReference type="Proteomes" id="UP000663421">
    <property type="component" value="Chromosome"/>
</dbReference>
<protein>
    <submittedName>
        <fullName evidence="5">Site-specific integrase</fullName>
    </submittedName>
</protein>
<dbReference type="InterPro" id="IPR011010">
    <property type="entry name" value="DNA_brk_join_enz"/>
</dbReference>
<evidence type="ECO:0000256" key="3">
    <source>
        <dbReference type="ARBA" id="ARBA00023172"/>
    </source>
</evidence>
<name>A0ABX6WC09_STRMQ</name>
<evidence type="ECO:0000313" key="6">
    <source>
        <dbReference type="Proteomes" id="UP000663421"/>
    </source>
</evidence>
<dbReference type="Gene3D" id="1.10.150.130">
    <property type="match status" value="1"/>
</dbReference>
<dbReference type="InterPro" id="IPR050090">
    <property type="entry name" value="Tyrosine_recombinase_XerCD"/>
</dbReference>
<dbReference type="PANTHER" id="PTHR30349">
    <property type="entry name" value="PHAGE INTEGRASE-RELATED"/>
    <property type="match status" value="1"/>
</dbReference>
<evidence type="ECO:0000256" key="1">
    <source>
        <dbReference type="ARBA" id="ARBA00008857"/>
    </source>
</evidence>
<dbReference type="Gene3D" id="1.10.443.10">
    <property type="entry name" value="Intergrase catalytic core"/>
    <property type="match status" value="1"/>
</dbReference>
<accession>A0ABX6WC09</accession>
<evidence type="ECO:0000256" key="2">
    <source>
        <dbReference type="ARBA" id="ARBA00023125"/>
    </source>
</evidence>
<dbReference type="PROSITE" id="PS51898">
    <property type="entry name" value="TYR_RECOMBINASE"/>
    <property type="match status" value="1"/>
</dbReference>
<dbReference type="EMBL" id="CP065050">
    <property type="protein sequence ID" value="QPI57386.1"/>
    <property type="molecule type" value="Genomic_DNA"/>
</dbReference>
<keyword evidence="3" id="KW-0233">DNA recombination</keyword>
<dbReference type="SUPFAM" id="SSF56349">
    <property type="entry name" value="DNA breaking-rejoining enzymes"/>
    <property type="match status" value="1"/>
</dbReference>
<dbReference type="InterPro" id="IPR013762">
    <property type="entry name" value="Integrase-like_cat_sf"/>
</dbReference>
<keyword evidence="6" id="KW-1185">Reference proteome</keyword>
<dbReference type="InterPro" id="IPR002104">
    <property type="entry name" value="Integrase_catalytic"/>
</dbReference>